<dbReference type="Proteomes" id="UP000499080">
    <property type="component" value="Unassembled WGS sequence"/>
</dbReference>
<comment type="caution">
    <text evidence="1">The sequence shown here is derived from an EMBL/GenBank/DDBJ whole genome shotgun (WGS) entry which is preliminary data.</text>
</comment>
<protein>
    <submittedName>
        <fullName evidence="1">Uncharacterized protein</fullName>
    </submittedName>
</protein>
<dbReference type="EMBL" id="BGPR01009239">
    <property type="protein sequence ID" value="GBN38781.1"/>
    <property type="molecule type" value="Genomic_DNA"/>
</dbReference>
<proteinExistence type="predicted"/>
<sequence length="84" mass="9615">MLTSPFIRGRGGLVVRSRPRDKRVIGLKPDSTEDPPSIKPVVHKIIHNSQTSSHWCGVEVWRGECQFRCHPHHLPAVQNYEVRP</sequence>
<organism evidence="1 2">
    <name type="scientific">Araneus ventricosus</name>
    <name type="common">Orbweaver spider</name>
    <name type="synonym">Epeira ventricosa</name>
    <dbReference type="NCBI Taxonomy" id="182803"/>
    <lineage>
        <taxon>Eukaryota</taxon>
        <taxon>Metazoa</taxon>
        <taxon>Ecdysozoa</taxon>
        <taxon>Arthropoda</taxon>
        <taxon>Chelicerata</taxon>
        <taxon>Arachnida</taxon>
        <taxon>Araneae</taxon>
        <taxon>Araneomorphae</taxon>
        <taxon>Entelegynae</taxon>
        <taxon>Araneoidea</taxon>
        <taxon>Araneidae</taxon>
        <taxon>Araneus</taxon>
    </lineage>
</organism>
<keyword evidence="2" id="KW-1185">Reference proteome</keyword>
<reference evidence="1 2" key="1">
    <citation type="journal article" date="2019" name="Sci. Rep.">
        <title>Orb-weaving spider Araneus ventricosus genome elucidates the spidroin gene catalogue.</title>
        <authorList>
            <person name="Kono N."/>
            <person name="Nakamura H."/>
            <person name="Ohtoshi R."/>
            <person name="Moran D.A.P."/>
            <person name="Shinohara A."/>
            <person name="Yoshida Y."/>
            <person name="Fujiwara M."/>
            <person name="Mori M."/>
            <person name="Tomita M."/>
            <person name="Arakawa K."/>
        </authorList>
    </citation>
    <scope>NUCLEOTIDE SEQUENCE [LARGE SCALE GENOMIC DNA]</scope>
</reference>
<gene>
    <name evidence="1" type="ORF">AVEN_112832_1</name>
</gene>
<accession>A0A4Y2NHJ3</accession>
<evidence type="ECO:0000313" key="2">
    <source>
        <dbReference type="Proteomes" id="UP000499080"/>
    </source>
</evidence>
<evidence type="ECO:0000313" key="1">
    <source>
        <dbReference type="EMBL" id="GBN38781.1"/>
    </source>
</evidence>
<dbReference type="AlphaFoldDB" id="A0A4Y2NHJ3"/>
<name>A0A4Y2NHJ3_ARAVE</name>